<sequence length="34" mass="3736">MAPSSRANLPSRLLLPLFPHPILLLFHSSPSTQP</sequence>
<evidence type="ECO:0000313" key="1">
    <source>
        <dbReference type="EMBL" id="JAD61857.1"/>
    </source>
</evidence>
<dbReference type="AlphaFoldDB" id="A0A0A9BRA5"/>
<name>A0A0A9BRA5_ARUDO</name>
<protein>
    <submittedName>
        <fullName evidence="1">Uncharacterized protein</fullName>
    </submittedName>
</protein>
<dbReference type="EMBL" id="GBRH01236038">
    <property type="protein sequence ID" value="JAD61857.1"/>
    <property type="molecule type" value="Transcribed_RNA"/>
</dbReference>
<organism evidence="1">
    <name type="scientific">Arundo donax</name>
    <name type="common">Giant reed</name>
    <name type="synonym">Donax arundinaceus</name>
    <dbReference type="NCBI Taxonomy" id="35708"/>
    <lineage>
        <taxon>Eukaryota</taxon>
        <taxon>Viridiplantae</taxon>
        <taxon>Streptophyta</taxon>
        <taxon>Embryophyta</taxon>
        <taxon>Tracheophyta</taxon>
        <taxon>Spermatophyta</taxon>
        <taxon>Magnoliopsida</taxon>
        <taxon>Liliopsida</taxon>
        <taxon>Poales</taxon>
        <taxon>Poaceae</taxon>
        <taxon>PACMAD clade</taxon>
        <taxon>Arundinoideae</taxon>
        <taxon>Arundineae</taxon>
        <taxon>Arundo</taxon>
    </lineage>
</organism>
<accession>A0A0A9BRA5</accession>
<reference evidence="1" key="2">
    <citation type="journal article" date="2015" name="Data Brief">
        <title>Shoot transcriptome of the giant reed, Arundo donax.</title>
        <authorList>
            <person name="Barrero R.A."/>
            <person name="Guerrero F.D."/>
            <person name="Moolhuijzen P."/>
            <person name="Goolsby J.A."/>
            <person name="Tidwell J."/>
            <person name="Bellgard S.E."/>
            <person name="Bellgard M.I."/>
        </authorList>
    </citation>
    <scope>NUCLEOTIDE SEQUENCE</scope>
    <source>
        <tissue evidence="1">Shoot tissue taken approximately 20 cm above the soil surface</tissue>
    </source>
</reference>
<proteinExistence type="predicted"/>
<reference evidence="1" key="1">
    <citation type="submission" date="2014-09" db="EMBL/GenBank/DDBJ databases">
        <authorList>
            <person name="Magalhaes I.L.F."/>
            <person name="Oliveira U."/>
            <person name="Santos F.R."/>
            <person name="Vidigal T.H.D.A."/>
            <person name="Brescovit A.D."/>
            <person name="Santos A.J."/>
        </authorList>
    </citation>
    <scope>NUCLEOTIDE SEQUENCE</scope>
    <source>
        <tissue evidence="1">Shoot tissue taken approximately 20 cm above the soil surface</tissue>
    </source>
</reference>